<dbReference type="InterPro" id="IPR012337">
    <property type="entry name" value="RNaseH-like_sf"/>
</dbReference>
<keyword evidence="6" id="KW-0539">Nucleus</keyword>
<organism evidence="9 10">
    <name type="scientific">Triparma verrucosa</name>
    <dbReference type="NCBI Taxonomy" id="1606542"/>
    <lineage>
        <taxon>Eukaryota</taxon>
        <taxon>Sar</taxon>
        <taxon>Stramenopiles</taxon>
        <taxon>Ochrophyta</taxon>
        <taxon>Bolidophyceae</taxon>
        <taxon>Parmales</taxon>
        <taxon>Triparmaceae</taxon>
        <taxon>Triparma</taxon>
    </lineage>
</organism>
<dbReference type="Proteomes" id="UP001165160">
    <property type="component" value="Unassembled WGS sequence"/>
</dbReference>
<dbReference type="PANTHER" id="PTHR12801:SF115">
    <property type="entry name" value="FI18136P1-RELATED"/>
    <property type="match status" value="1"/>
</dbReference>
<gene>
    <name evidence="9" type="ORF">TrVE_jg4140</name>
</gene>
<evidence type="ECO:0000256" key="2">
    <source>
        <dbReference type="ARBA" id="ARBA00006357"/>
    </source>
</evidence>
<feature type="region of interest" description="Disordered" evidence="7">
    <location>
        <begin position="1"/>
        <end position="69"/>
    </location>
</feature>
<feature type="compositionally biased region" description="Basic and acidic residues" evidence="7">
    <location>
        <begin position="1"/>
        <end position="14"/>
    </location>
</feature>
<feature type="compositionally biased region" description="Low complexity" evidence="7">
    <location>
        <begin position="36"/>
        <end position="68"/>
    </location>
</feature>
<keyword evidence="5" id="KW-0269">Exonuclease</keyword>
<sequence>MPSSVDKEDVDKGTAVEGTMISSDTLLQLTEKPGQSSSSSKSSSRSSRSSSTNDSSSNASSSTTGSSSIVTGKKLKKLLKTLNNSQGLTTSVQYETLTSHPDHSRIPVTVTNSLDISSSQNSSAQQANRKSAKEKLSSRALRPLISSLPTQTLPPNPFFSVRNIGGLSQTNLIFLEIPSHLPSPIEADTAFNERYDSISYRIKHDGIDVKMSALRSKPSFSVDGDNSEVDLTSLKLSADELSENLYPSPATHPTFTSFPPPSSPTAPPQIYAIDCEMVQTTSSNISTPSLARCTITTPSGSQIYDRYILPQNPITDYLTLYSGISPETYTSNPHINLETFQTEVKKLISSEDIIVGHSLENDLMAMEMCHDNVVDTAVLFKDEEDGRKHSLKYLLKGFFNKDIQRGSHDSGEDARAAMDMALLKSKYKEKVGMKGGRVKTEMEEWVFDRKEMVGVWGGECTRFLKGSCWSSGVGGKERVTVGGGGWEDVKDFLEEKASHRSVSVVLTDRSRKYREMTDGRNVRRRGQGISAWKDEDEQEWKREKERARMGEVYFIARKGGDAEAQKRPAKKQKTT</sequence>
<evidence type="ECO:0000256" key="7">
    <source>
        <dbReference type="SAM" id="MobiDB-lite"/>
    </source>
</evidence>
<protein>
    <recommendedName>
        <fullName evidence="8">Exonuclease domain-containing protein</fullName>
    </recommendedName>
</protein>
<evidence type="ECO:0000256" key="6">
    <source>
        <dbReference type="ARBA" id="ARBA00023242"/>
    </source>
</evidence>
<comment type="caution">
    <text evidence="9">The sequence shown here is derived from an EMBL/GenBank/DDBJ whole genome shotgun (WGS) entry which is preliminary data.</text>
</comment>
<reference evidence="10" key="1">
    <citation type="journal article" date="2023" name="Commun. Biol.">
        <title>Genome analysis of Parmales, the sister group of diatoms, reveals the evolutionary specialization of diatoms from phago-mixotrophs to photoautotrophs.</title>
        <authorList>
            <person name="Ban H."/>
            <person name="Sato S."/>
            <person name="Yoshikawa S."/>
            <person name="Yamada K."/>
            <person name="Nakamura Y."/>
            <person name="Ichinomiya M."/>
            <person name="Sato N."/>
            <person name="Blanc-Mathieu R."/>
            <person name="Endo H."/>
            <person name="Kuwata A."/>
            <person name="Ogata H."/>
        </authorList>
    </citation>
    <scope>NUCLEOTIDE SEQUENCE [LARGE SCALE GENOMIC DNA]</scope>
    <source>
        <strain evidence="10">NIES 3699</strain>
    </source>
</reference>
<dbReference type="PANTHER" id="PTHR12801">
    <property type="entry name" value="RNA EXONUCLEASE REXO1 / RECO3 FAMILY MEMBER-RELATED"/>
    <property type="match status" value="1"/>
</dbReference>
<keyword evidence="3" id="KW-0540">Nuclease</keyword>
<feature type="domain" description="Exonuclease" evidence="8">
    <location>
        <begin position="269"/>
        <end position="430"/>
    </location>
</feature>
<evidence type="ECO:0000313" key="10">
    <source>
        <dbReference type="Proteomes" id="UP001165160"/>
    </source>
</evidence>
<dbReference type="GO" id="GO:0004527">
    <property type="term" value="F:exonuclease activity"/>
    <property type="evidence" value="ECO:0007669"/>
    <property type="project" value="UniProtKB-KW"/>
</dbReference>
<feature type="compositionally biased region" description="Low complexity" evidence="7">
    <location>
        <begin position="117"/>
        <end position="129"/>
    </location>
</feature>
<evidence type="ECO:0000313" key="9">
    <source>
        <dbReference type="EMBL" id="GMH90426.1"/>
    </source>
</evidence>
<proteinExistence type="inferred from homology"/>
<dbReference type="Gene3D" id="3.30.420.10">
    <property type="entry name" value="Ribonuclease H-like superfamily/Ribonuclease H"/>
    <property type="match status" value="1"/>
</dbReference>
<dbReference type="CDD" id="cd06145">
    <property type="entry name" value="REX1_like"/>
    <property type="match status" value="1"/>
</dbReference>
<keyword evidence="4" id="KW-0378">Hydrolase</keyword>
<accession>A0A9W7BH87</accession>
<dbReference type="EMBL" id="BRXX01000106">
    <property type="protein sequence ID" value="GMH90426.1"/>
    <property type="molecule type" value="Genomic_DNA"/>
</dbReference>
<dbReference type="InterPro" id="IPR013520">
    <property type="entry name" value="Ribonucl_H"/>
</dbReference>
<keyword evidence="10" id="KW-1185">Reference proteome</keyword>
<feature type="region of interest" description="Disordered" evidence="7">
    <location>
        <begin position="115"/>
        <end position="138"/>
    </location>
</feature>
<dbReference type="AlphaFoldDB" id="A0A9W7BH87"/>
<comment type="similarity">
    <text evidence="2">Belongs to the REXO1/REXO3 family.</text>
</comment>
<evidence type="ECO:0000256" key="1">
    <source>
        <dbReference type="ARBA" id="ARBA00004123"/>
    </source>
</evidence>
<comment type="subcellular location">
    <subcellularLocation>
        <location evidence="1">Nucleus</location>
    </subcellularLocation>
</comment>
<dbReference type="SMART" id="SM00479">
    <property type="entry name" value="EXOIII"/>
    <property type="match status" value="1"/>
</dbReference>
<evidence type="ECO:0000259" key="8">
    <source>
        <dbReference type="SMART" id="SM00479"/>
    </source>
</evidence>
<evidence type="ECO:0000256" key="3">
    <source>
        <dbReference type="ARBA" id="ARBA00022722"/>
    </source>
</evidence>
<dbReference type="GO" id="GO:0005634">
    <property type="term" value="C:nucleus"/>
    <property type="evidence" value="ECO:0007669"/>
    <property type="project" value="UniProtKB-SubCell"/>
</dbReference>
<dbReference type="GO" id="GO:0003676">
    <property type="term" value="F:nucleic acid binding"/>
    <property type="evidence" value="ECO:0007669"/>
    <property type="project" value="InterPro"/>
</dbReference>
<dbReference type="InterPro" id="IPR036397">
    <property type="entry name" value="RNaseH_sf"/>
</dbReference>
<name>A0A9W7BH87_9STRA</name>
<dbReference type="SUPFAM" id="SSF53098">
    <property type="entry name" value="Ribonuclease H-like"/>
    <property type="match status" value="1"/>
</dbReference>
<dbReference type="InterPro" id="IPR034922">
    <property type="entry name" value="REX1-like_exo"/>
</dbReference>
<dbReference type="InterPro" id="IPR047021">
    <property type="entry name" value="REXO1/3/4-like"/>
</dbReference>
<evidence type="ECO:0000256" key="4">
    <source>
        <dbReference type="ARBA" id="ARBA00022801"/>
    </source>
</evidence>
<evidence type="ECO:0000256" key="5">
    <source>
        <dbReference type="ARBA" id="ARBA00022839"/>
    </source>
</evidence>